<keyword evidence="1" id="KW-1133">Transmembrane helix</keyword>
<feature type="transmembrane region" description="Helical" evidence="1">
    <location>
        <begin position="25"/>
        <end position="45"/>
    </location>
</feature>
<comment type="caution">
    <text evidence="2">The sequence shown here is derived from an EMBL/GenBank/DDBJ whole genome shotgun (WGS) entry which is preliminary data.</text>
</comment>
<feature type="transmembrane region" description="Helical" evidence="1">
    <location>
        <begin position="379"/>
        <end position="399"/>
    </location>
</feature>
<keyword evidence="3" id="KW-1185">Reference proteome</keyword>
<feature type="transmembrane region" description="Helical" evidence="1">
    <location>
        <begin position="103"/>
        <end position="128"/>
    </location>
</feature>
<protein>
    <submittedName>
        <fullName evidence="2">ABC transporter permease</fullName>
    </submittedName>
</protein>
<dbReference type="PIRSF" id="PIRSF037259">
    <property type="entry name" value="EcsB_ABC"/>
    <property type="match status" value="1"/>
</dbReference>
<dbReference type="AlphaFoldDB" id="A0A494ZXC3"/>
<keyword evidence="1" id="KW-0812">Transmembrane</keyword>
<dbReference type="Proteomes" id="UP000269301">
    <property type="component" value="Unassembled WGS sequence"/>
</dbReference>
<organism evidence="2 3">
    <name type="scientific">Oceanobacillus halophilus</name>
    <dbReference type="NCBI Taxonomy" id="930130"/>
    <lineage>
        <taxon>Bacteria</taxon>
        <taxon>Bacillati</taxon>
        <taxon>Bacillota</taxon>
        <taxon>Bacilli</taxon>
        <taxon>Bacillales</taxon>
        <taxon>Bacillaceae</taxon>
        <taxon>Oceanobacillus</taxon>
    </lineage>
</organism>
<gene>
    <name evidence="2" type="ORF">D8M06_14520</name>
</gene>
<sequence>MFDSHAFYKSRLSAHMKELGRYLRYILNGHMLIVIFFLLSTMAVYYQQWLTQLPENFPTALIIGGIFGLIASYSPVRTLLKEPDLVFIIVAEDRMGYYFRNTIIYSFVIQLYLIFLLAAALGPLYFAAYEDRPGNIYLLSILVLLIIKVGNLLANWWMLKVRDKNIRNVDTLVRTFVNIAIFYFIVRGDALFAGITTIIFVLLFLYDYTVSKKQTGVNWELLIEKDQHRMQAFYRFANMFADVPHLKARVRKRQWLVRLVTKGIPFENRNTFDYLFRITFVRSGDYIGMYLRLLVIGGIFIYLIPNMWIKVIFSILFIYLSTFQMMTLFHHHRTIMWLDLYPVESNDKKQSIIKILYQLSLIQTVIFAILFIVTQDYLGFLLALGGGVLFTVAFINGYVKAKLA</sequence>
<evidence type="ECO:0000313" key="3">
    <source>
        <dbReference type="Proteomes" id="UP000269301"/>
    </source>
</evidence>
<dbReference type="Pfam" id="PF05975">
    <property type="entry name" value="EcsB"/>
    <property type="match status" value="1"/>
</dbReference>
<dbReference type="EMBL" id="RBZP01000014">
    <property type="protein sequence ID" value="RKQ31284.1"/>
    <property type="molecule type" value="Genomic_DNA"/>
</dbReference>
<reference evidence="2 3" key="1">
    <citation type="journal article" date="2016" name="Int. J. Syst. Evol. Microbiol.">
        <title>Oceanobacillus halophilus sp. nov., a novel moderately halophilic bacterium from a hypersaline lake.</title>
        <authorList>
            <person name="Amoozegar M.A."/>
            <person name="Bagheri M."/>
            <person name="Makhdoumi A."/>
            <person name="Nikou M.M."/>
            <person name="Fazeli S.A.S."/>
            <person name="Schumann P."/>
            <person name="Sproer C."/>
            <person name="Sanchez-Porro C."/>
            <person name="Ventosa A."/>
        </authorList>
    </citation>
    <scope>NUCLEOTIDE SEQUENCE [LARGE SCALE GENOMIC DNA]</scope>
    <source>
        <strain evidence="2 3">DSM 23996</strain>
    </source>
</reference>
<name>A0A494ZXC3_9BACI</name>
<proteinExistence type="predicted"/>
<keyword evidence="1" id="KW-0472">Membrane</keyword>
<feature type="transmembrane region" description="Helical" evidence="1">
    <location>
        <begin position="134"/>
        <end position="157"/>
    </location>
</feature>
<feature type="transmembrane region" description="Helical" evidence="1">
    <location>
        <begin position="355"/>
        <end position="373"/>
    </location>
</feature>
<dbReference type="InterPro" id="IPR010288">
    <property type="entry name" value="EcsB_ABC"/>
</dbReference>
<evidence type="ECO:0000313" key="2">
    <source>
        <dbReference type="EMBL" id="RKQ31284.1"/>
    </source>
</evidence>
<accession>A0A494ZXC3</accession>
<evidence type="ECO:0000256" key="1">
    <source>
        <dbReference type="SAM" id="Phobius"/>
    </source>
</evidence>
<dbReference type="RefSeq" id="WP_121205162.1">
    <property type="nucleotide sequence ID" value="NZ_RBZP01000014.1"/>
</dbReference>
<dbReference type="OrthoDB" id="2447941at2"/>
<feature type="transmembrane region" description="Helical" evidence="1">
    <location>
        <begin position="57"/>
        <end position="76"/>
    </location>
</feature>
<dbReference type="GO" id="GO:0016020">
    <property type="term" value="C:membrane"/>
    <property type="evidence" value="ECO:0007669"/>
    <property type="project" value="InterPro"/>
</dbReference>